<dbReference type="RefSeq" id="WP_014966674.1">
    <property type="nucleotide sequence ID" value="NC_018664.1"/>
</dbReference>
<keyword evidence="1" id="KW-1133">Transmembrane helix</keyword>
<name>K0AXM7_GOTA9</name>
<sequence length="189" mass="22265">MKNVTNHLLKGAITILLMFIIMFLPRTFFFIQDKKLLNKEVSIKVESPNIHTTPEFSMSLEDKIKMVNLEEGNIEWISLDTGDTYSLYEARMQSYRELCKISSLKMDIYGPIKEEIDIKPFLLINSQTPSHTMIIWKGTVKIKDIVYSIVLEEEYGKIIKIESQEKLKDDEEKHLNTLQKEWKEYIQNK</sequence>
<dbReference type="HOGENOM" id="CLU_1479650_0_0_9"/>
<evidence type="ECO:0000256" key="1">
    <source>
        <dbReference type="SAM" id="Phobius"/>
    </source>
</evidence>
<evidence type="ECO:0000313" key="3">
    <source>
        <dbReference type="Proteomes" id="UP000006094"/>
    </source>
</evidence>
<dbReference type="eggNOG" id="ENOG5033R1S">
    <property type="taxonomic scope" value="Bacteria"/>
</dbReference>
<evidence type="ECO:0000313" key="2">
    <source>
        <dbReference type="EMBL" id="AFS77537.1"/>
    </source>
</evidence>
<organism evidence="2 3">
    <name type="scientific">Gottschalkia acidurici (strain ATCC 7906 / DSM 604 / BCRC 14475 / CIP 104303 / KCTC 5404 / NCIMB 10678 / 9a)</name>
    <name type="common">Clostridium acidurici</name>
    <dbReference type="NCBI Taxonomy" id="1128398"/>
    <lineage>
        <taxon>Bacteria</taxon>
        <taxon>Bacillati</taxon>
        <taxon>Bacillota</taxon>
        <taxon>Tissierellia</taxon>
        <taxon>Tissierellales</taxon>
        <taxon>Gottschalkiaceae</taxon>
        <taxon>Gottschalkia</taxon>
    </lineage>
</organism>
<dbReference type="Proteomes" id="UP000006094">
    <property type="component" value="Chromosome"/>
</dbReference>
<dbReference type="EMBL" id="CP003326">
    <property type="protein sequence ID" value="AFS77537.1"/>
    <property type="molecule type" value="Genomic_DNA"/>
</dbReference>
<dbReference type="OrthoDB" id="2042316at2"/>
<proteinExistence type="predicted"/>
<keyword evidence="1" id="KW-0812">Transmembrane</keyword>
<keyword evidence="1" id="KW-0472">Membrane</keyword>
<reference evidence="2 3" key="1">
    <citation type="journal article" date="2012" name="PLoS ONE">
        <title>The purine-utilizing bacterium Clostridium acidurici 9a: a genome-guided metabolic reconsideration.</title>
        <authorList>
            <person name="Hartwich K."/>
            <person name="Poehlein A."/>
            <person name="Daniel R."/>
        </authorList>
    </citation>
    <scope>NUCLEOTIDE SEQUENCE [LARGE SCALE GENOMIC DNA]</scope>
    <source>
        <strain evidence="3">ATCC 7906 / DSM 604 / BCRC 14475 / CIP 104303 / KCTC 5404 / NCIMB 10678 / 9a</strain>
    </source>
</reference>
<keyword evidence="3" id="KW-1185">Reference proteome</keyword>
<accession>K0AXM7</accession>
<dbReference type="AlphaFoldDB" id="K0AXM7"/>
<dbReference type="KEGG" id="cad:Curi_c04620"/>
<feature type="transmembrane region" description="Helical" evidence="1">
    <location>
        <begin position="12"/>
        <end position="31"/>
    </location>
</feature>
<dbReference type="STRING" id="1128398.Curi_c04620"/>
<gene>
    <name evidence="2" type="ordered locus">Curi_c04620</name>
</gene>
<protein>
    <submittedName>
        <fullName evidence="2">Uncharacterized protein</fullName>
    </submittedName>
</protein>